<evidence type="ECO:0000313" key="7">
    <source>
        <dbReference type="EMBL" id="KAJ1530948.1"/>
    </source>
</evidence>
<feature type="domain" description="PNT" evidence="6">
    <location>
        <begin position="225"/>
        <end position="309"/>
    </location>
</feature>
<sequence length="480" mass="51703">MPQTVPSPRGNPCEFGDFDAFDLSLLPGPAFEVGGDSSCSSGSHCSPGSLGGSSPSWGHPSWGPPSSSPDCEVPYSPNSVGQLVSLFYDASPPPMFPSDREAVKPGKEGDDTLAAIKTEPLTEPAAEPLAEPLLMDEDRHDDADHQLLREVLKDTSFQRKFNLKPFDLGLGLGGPWAAPLRRTLSGGGGGSGTQVVVKMEQGDDGDLQQLDQDAIEPMISLAIQQMRNEIGSTCSMLGIAPDPALWTSEDVRAWVMWTLRQFSLPPVQLSLFDMEGSALAALGEADLIQRAPQSGSLLFAQLEIWKAACAEDMNCSSSTGTVLMHHLEVPSLTPTPTPLSEQGACSPHSQFNSSASSADTSDDEDEDMETAAGAAPAAGSATTSTSSRGSHIHLWQFLKELLGAPQLHGSCVRWLDRPGGVFKIEDSVRVARLWGARKNRPAMNYDKLSRSIRQYYKKGIMKKTERSQRLVYQFCHPYSL</sequence>
<comment type="subcellular location">
    <subcellularLocation>
        <location evidence="3">Nucleus</location>
    </subcellularLocation>
</comment>
<dbReference type="SMART" id="SM00413">
    <property type="entry name" value="ETS"/>
    <property type="match status" value="1"/>
</dbReference>
<dbReference type="Gene3D" id="1.10.150.50">
    <property type="entry name" value="Transcription Factor, Ets-1"/>
    <property type="match status" value="1"/>
</dbReference>
<evidence type="ECO:0000256" key="2">
    <source>
        <dbReference type="ARBA" id="ARBA00023125"/>
    </source>
</evidence>
<reference evidence="7" key="1">
    <citation type="submission" date="2022-12" db="EMBL/GenBank/DDBJ databases">
        <title>Chromosome-level genome assembly of the bean flower thrips Megalurothrips usitatus.</title>
        <authorList>
            <person name="Ma L."/>
            <person name="Liu Q."/>
            <person name="Li H."/>
            <person name="Cai W."/>
        </authorList>
    </citation>
    <scope>NUCLEOTIDE SEQUENCE</scope>
    <source>
        <strain evidence="7">Cailab_2022a</strain>
    </source>
</reference>
<keyword evidence="3" id="KW-0539">Nucleus</keyword>
<dbReference type="GO" id="GO:0030154">
    <property type="term" value="P:cell differentiation"/>
    <property type="evidence" value="ECO:0007669"/>
    <property type="project" value="TreeGrafter"/>
</dbReference>
<dbReference type="InterPro" id="IPR036390">
    <property type="entry name" value="WH_DNA-bd_sf"/>
</dbReference>
<dbReference type="InterPro" id="IPR013761">
    <property type="entry name" value="SAM/pointed_sf"/>
</dbReference>
<keyword evidence="2 3" id="KW-0238">DNA-binding</keyword>
<gene>
    <name evidence="7" type="ORF">ONE63_005784</name>
</gene>
<dbReference type="GO" id="GO:0005634">
    <property type="term" value="C:nucleus"/>
    <property type="evidence" value="ECO:0007669"/>
    <property type="project" value="UniProtKB-SubCell"/>
</dbReference>
<protein>
    <recommendedName>
        <fullName evidence="9">DNA-binding protein D-ETS-4-like</fullName>
    </recommendedName>
</protein>
<dbReference type="InterPro" id="IPR046328">
    <property type="entry name" value="ETS_fam"/>
</dbReference>
<dbReference type="GO" id="GO:0043565">
    <property type="term" value="F:sequence-specific DNA binding"/>
    <property type="evidence" value="ECO:0007669"/>
    <property type="project" value="InterPro"/>
</dbReference>
<feature type="region of interest" description="Disordered" evidence="4">
    <location>
        <begin position="332"/>
        <end position="387"/>
    </location>
</feature>
<dbReference type="FunFam" id="1.10.10.10:FF:000996">
    <property type="entry name" value="Predicted protein"/>
    <property type="match status" value="1"/>
</dbReference>
<dbReference type="InterPro" id="IPR036388">
    <property type="entry name" value="WH-like_DNA-bd_sf"/>
</dbReference>
<dbReference type="Proteomes" id="UP001075354">
    <property type="component" value="Chromosome 2"/>
</dbReference>
<evidence type="ECO:0000259" key="6">
    <source>
        <dbReference type="PROSITE" id="PS51433"/>
    </source>
</evidence>
<proteinExistence type="inferred from homology"/>
<name>A0AAV7XWN5_9NEOP</name>
<dbReference type="PROSITE" id="PS50061">
    <property type="entry name" value="ETS_DOMAIN_3"/>
    <property type="match status" value="1"/>
</dbReference>
<dbReference type="SMART" id="SM00251">
    <property type="entry name" value="SAM_PNT"/>
    <property type="match status" value="1"/>
</dbReference>
<comment type="similarity">
    <text evidence="1 3">Belongs to the ETS family.</text>
</comment>
<dbReference type="AlphaFoldDB" id="A0AAV7XWN5"/>
<dbReference type="PANTHER" id="PTHR11849:SF182">
    <property type="entry name" value="SAM POINTED DOMAIN-CONTAINING ETS TRANSCRIPTION FACTOR"/>
    <property type="match status" value="1"/>
</dbReference>
<evidence type="ECO:0000256" key="3">
    <source>
        <dbReference type="RuleBase" id="RU004019"/>
    </source>
</evidence>
<comment type="caution">
    <text evidence="7">The sequence shown here is derived from an EMBL/GenBank/DDBJ whole genome shotgun (WGS) entry which is preliminary data.</text>
</comment>
<evidence type="ECO:0000259" key="5">
    <source>
        <dbReference type="PROSITE" id="PS50061"/>
    </source>
</evidence>
<keyword evidence="8" id="KW-1185">Reference proteome</keyword>
<evidence type="ECO:0000313" key="8">
    <source>
        <dbReference type="Proteomes" id="UP001075354"/>
    </source>
</evidence>
<evidence type="ECO:0000256" key="1">
    <source>
        <dbReference type="ARBA" id="ARBA00005562"/>
    </source>
</evidence>
<dbReference type="PRINTS" id="PR00454">
    <property type="entry name" value="ETSDOMAIN"/>
</dbReference>
<dbReference type="Pfam" id="PF00178">
    <property type="entry name" value="Ets"/>
    <property type="match status" value="1"/>
</dbReference>
<evidence type="ECO:0000256" key="4">
    <source>
        <dbReference type="SAM" id="MobiDB-lite"/>
    </source>
</evidence>
<feature type="compositionally biased region" description="Acidic residues" evidence="4">
    <location>
        <begin position="360"/>
        <end position="369"/>
    </location>
</feature>
<feature type="compositionally biased region" description="Low complexity" evidence="4">
    <location>
        <begin position="34"/>
        <end position="61"/>
    </location>
</feature>
<dbReference type="InterPro" id="IPR003118">
    <property type="entry name" value="Pointed_dom"/>
</dbReference>
<organism evidence="7 8">
    <name type="scientific">Megalurothrips usitatus</name>
    <name type="common">bean blossom thrips</name>
    <dbReference type="NCBI Taxonomy" id="439358"/>
    <lineage>
        <taxon>Eukaryota</taxon>
        <taxon>Metazoa</taxon>
        <taxon>Ecdysozoa</taxon>
        <taxon>Arthropoda</taxon>
        <taxon>Hexapoda</taxon>
        <taxon>Insecta</taxon>
        <taxon>Pterygota</taxon>
        <taxon>Neoptera</taxon>
        <taxon>Paraneoptera</taxon>
        <taxon>Thysanoptera</taxon>
        <taxon>Terebrantia</taxon>
        <taxon>Thripoidea</taxon>
        <taxon>Thripidae</taxon>
        <taxon>Megalurothrips</taxon>
    </lineage>
</organism>
<evidence type="ECO:0008006" key="9">
    <source>
        <dbReference type="Google" id="ProtNLM"/>
    </source>
</evidence>
<dbReference type="GO" id="GO:0000981">
    <property type="term" value="F:DNA-binding transcription factor activity, RNA polymerase II-specific"/>
    <property type="evidence" value="ECO:0007669"/>
    <property type="project" value="TreeGrafter"/>
</dbReference>
<feature type="region of interest" description="Disordered" evidence="4">
    <location>
        <begin position="32"/>
        <end position="75"/>
    </location>
</feature>
<dbReference type="EMBL" id="JAPTSV010000002">
    <property type="protein sequence ID" value="KAJ1530948.1"/>
    <property type="molecule type" value="Genomic_DNA"/>
</dbReference>
<dbReference type="PROSITE" id="PS00346">
    <property type="entry name" value="ETS_DOMAIN_2"/>
    <property type="match status" value="1"/>
</dbReference>
<dbReference type="Pfam" id="PF02198">
    <property type="entry name" value="SAM_PNT"/>
    <property type="match status" value="1"/>
</dbReference>
<accession>A0AAV7XWN5</accession>
<dbReference type="PANTHER" id="PTHR11849">
    <property type="entry name" value="ETS"/>
    <property type="match status" value="1"/>
</dbReference>
<feature type="compositionally biased region" description="Low complexity" evidence="4">
    <location>
        <begin position="370"/>
        <end position="387"/>
    </location>
</feature>
<feature type="domain" description="ETS" evidence="5">
    <location>
        <begin position="392"/>
        <end position="475"/>
    </location>
</feature>
<dbReference type="Gene3D" id="1.10.10.10">
    <property type="entry name" value="Winged helix-like DNA-binding domain superfamily/Winged helix DNA-binding domain"/>
    <property type="match status" value="1"/>
</dbReference>
<dbReference type="SUPFAM" id="SSF47769">
    <property type="entry name" value="SAM/Pointed domain"/>
    <property type="match status" value="1"/>
</dbReference>
<dbReference type="SUPFAM" id="SSF46785">
    <property type="entry name" value="Winged helix' DNA-binding domain"/>
    <property type="match status" value="1"/>
</dbReference>
<dbReference type="PROSITE" id="PS51433">
    <property type="entry name" value="PNT"/>
    <property type="match status" value="1"/>
</dbReference>
<dbReference type="PROSITE" id="PS00345">
    <property type="entry name" value="ETS_DOMAIN_1"/>
    <property type="match status" value="1"/>
</dbReference>
<dbReference type="InterPro" id="IPR000418">
    <property type="entry name" value="Ets_dom"/>
</dbReference>